<evidence type="ECO:0000256" key="4">
    <source>
        <dbReference type="ARBA" id="ARBA00023163"/>
    </source>
</evidence>
<dbReference type="PANTHER" id="PTHR43133">
    <property type="entry name" value="RNA POLYMERASE ECF-TYPE SIGMA FACTO"/>
    <property type="match status" value="1"/>
</dbReference>
<dbReference type="InterPro" id="IPR014284">
    <property type="entry name" value="RNA_pol_sigma-70_dom"/>
</dbReference>
<reference evidence="8" key="1">
    <citation type="journal article" date="2019" name="Int. J. Syst. Evol. Microbiol.">
        <title>The Global Catalogue of Microorganisms (GCM) 10K type strain sequencing project: providing services to taxonomists for standard genome sequencing and annotation.</title>
        <authorList>
            <consortium name="The Broad Institute Genomics Platform"/>
            <consortium name="The Broad Institute Genome Sequencing Center for Infectious Disease"/>
            <person name="Wu L."/>
            <person name="Ma J."/>
        </authorList>
    </citation>
    <scope>NUCLEOTIDE SEQUENCE [LARGE SCALE GENOMIC DNA]</scope>
    <source>
        <strain evidence="8">CECT 8570</strain>
    </source>
</reference>
<keyword evidence="8" id="KW-1185">Reference proteome</keyword>
<dbReference type="Gene3D" id="1.10.10.10">
    <property type="entry name" value="Winged helix-like DNA-binding domain superfamily/Winged helix DNA-binding domain"/>
    <property type="match status" value="1"/>
</dbReference>
<dbReference type="NCBIfam" id="TIGR02937">
    <property type="entry name" value="sigma70-ECF"/>
    <property type="match status" value="1"/>
</dbReference>
<dbReference type="EMBL" id="JBHSCX010000015">
    <property type="protein sequence ID" value="MFC4363057.1"/>
    <property type="molecule type" value="Genomic_DNA"/>
</dbReference>
<keyword evidence="3" id="KW-0731">Sigma factor</keyword>
<evidence type="ECO:0000256" key="2">
    <source>
        <dbReference type="ARBA" id="ARBA00023015"/>
    </source>
</evidence>
<feature type="domain" description="RNA polymerase sigma factor 70 region 4 type 2" evidence="6">
    <location>
        <begin position="121"/>
        <end position="172"/>
    </location>
</feature>
<evidence type="ECO:0000259" key="5">
    <source>
        <dbReference type="Pfam" id="PF04542"/>
    </source>
</evidence>
<proteinExistence type="inferred from homology"/>
<organism evidence="7 8">
    <name type="scientific">Simiduia curdlanivorans</name>
    <dbReference type="NCBI Taxonomy" id="1492769"/>
    <lineage>
        <taxon>Bacteria</taxon>
        <taxon>Pseudomonadati</taxon>
        <taxon>Pseudomonadota</taxon>
        <taxon>Gammaproteobacteria</taxon>
        <taxon>Cellvibrionales</taxon>
        <taxon>Cellvibrionaceae</taxon>
        <taxon>Simiduia</taxon>
    </lineage>
</organism>
<dbReference type="Gene3D" id="1.10.1740.10">
    <property type="match status" value="1"/>
</dbReference>
<dbReference type="Proteomes" id="UP001595840">
    <property type="component" value="Unassembled WGS sequence"/>
</dbReference>
<keyword evidence="4" id="KW-0804">Transcription</keyword>
<evidence type="ECO:0000313" key="7">
    <source>
        <dbReference type="EMBL" id="MFC4363057.1"/>
    </source>
</evidence>
<dbReference type="InterPro" id="IPR039425">
    <property type="entry name" value="RNA_pol_sigma-70-like"/>
</dbReference>
<keyword evidence="2" id="KW-0805">Transcription regulation</keyword>
<accession>A0ABV8V8G4</accession>
<dbReference type="PANTHER" id="PTHR43133:SF63">
    <property type="entry name" value="RNA POLYMERASE SIGMA FACTOR FECI-RELATED"/>
    <property type="match status" value="1"/>
</dbReference>
<dbReference type="SUPFAM" id="SSF88659">
    <property type="entry name" value="Sigma3 and sigma4 domains of RNA polymerase sigma factors"/>
    <property type="match status" value="1"/>
</dbReference>
<dbReference type="InterPro" id="IPR013325">
    <property type="entry name" value="RNA_pol_sigma_r2"/>
</dbReference>
<evidence type="ECO:0000256" key="1">
    <source>
        <dbReference type="ARBA" id="ARBA00010641"/>
    </source>
</evidence>
<evidence type="ECO:0000256" key="3">
    <source>
        <dbReference type="ARBA" id="ARBA00023082"/>
    </source>
</evidence>
<protein>
    <submittedName>
        <fullName evidence="7">RNA polymerase sigma factor</fullName>
    </submittedName>
</protein>
<dbReference type="InterPro" id="IPR013324">
    <property type="entry name" value="RNA_pol_sigma_r3/r4-like"/>
</dbReference>
<dbReference type="InterPro" id="IPR013249">
    <property type="entry name" value="RNA_pol_sigma70_r4_t2"/>
</dbReference>
<comment type="similarity">
    <text evidence="1">Belongs to the sigma-70 factor family. ECF subfamily.</text>
</comment>
<dbReference type="RefSeq" id="WP_290265203.1">
    <property type="nucleotide sequence ID" value="NZ_JAUFQG010000006.1"/>
</dbReference>
<feature type="domain" description="RNA polymerase sigma-70 region 2" evidence="5">
    <location>
        <begin position="24"/>
        <end position="90"/>
    </location>
</feature>
<dbReference type="InterPro" id="IPR036388">
    <property type="entry name" value="WH-like_DNA-bd_sf"/>
</dbReference>
<dbReference type="SUPFAM" id="SSF88946">
    <property type="entry name" value="Sigma2 domain of RNA polymerase sigma factors"/>
    <property type="match status" value="1"/>
</dbReference>
<dbReference type="InterPro" id="IPR007627">
    <property type="entry name" value="RNA_pol_sigma70_r2"/>
</dbReference>
<gene>
    <name evidence="7" type="ORF">ACFOX3_12140</name>
</gene>
<name>A0ABV8V8G4_9GAMM</name>
<comment type="caution">
    <text evidence="7">The sequence shown here is derived from an EMBL/GenBank/DDBJ whole genome shotgun (WGS) entry which is preliminary data.</text>
</comment>
<dbReference type="Pfam" id="PF08281">
    <property type="entry name" value="Sigma70_r4_2"/>
    <property type="match status" value="1"/>
</dbReference>
<dbReference type="Pfam" id="PF04542">
    <property type="entry name" value="Sigma70_r2"/>
    <property type="match status" value="1"/>
</dbReference>
<sequence length="195" mass="22254">MVSPQKIPFIMAEQPDNDDFIKHLYVAHRTELCRYLVHKNRLNAAEAEDITQSAFAKFSALERPQDVENPRAFLYKIASNLAIDFQRRNQVQDKYLLFSAADEASVPGPEQVTEGRQRLGILSRALWGMPKRRRQLLMMSRFDGLTYAEIGRQLGLSESVVRKHVNNALADCHKALFARDNAGQTLKEIVKQGRT</sequence>
<evidence type="ECO:0000313" key="8">
    <source>
        <dbReference type="Proteomes" id="UP001595840"/>
    </source>
</evidence>
<evidence type="ECO:0000259" key="6">
    <source>
        <dbReference type="Pfam" id="PF08281"/>
    </source>
</evidence>